<keyword evidence="2" id="KW-1185">Reference proteome</keyword>
<dbReference type="OrthoDB" id="427480at2759"/>
<name>A0A0L0F219_9EUKA</name>
<accession>A0A0L0F219</accession>
<dbReference type="GeneID" id="25917314"/>
<proteinExistence type="predicted"/>
<dbReference type="InterPro" id="IPR052402">
    <property type="entry name" value="ADCK_kinase"/>
</dbReference>
<protein>
    <submittedName>
        <fullName evidence="1">Uncharacterized protein</fullName>
    </submittedName>
</protein>
<dbReference type="AlphaFoldDB" id="A0A0L0F219"/>
<dbReference type="GO" id="GO:0005739">
    <property type="term" value="C:mitochondrion"/>
    <property type="evidence" value="ECO:0007669"/>
    <property type="project" value="TreeGrafter"/>
</dbReference>
<sequence length="91" mass="10108">MIVRPPSKEYPDGSLGMLDAGIVVELSERDNRNFFTLFEAIAYGNGKHAGYLMLDNAEEEDCDEPEEFAARIAELVSMVHKSTLSLQEVSV</sequence>
<gene>
    <name evidence="1" type="ORF">SARC_16810</name>
</gene>
<dbReference type="STRING" id="667725.A0A0L0F219"/>
<dbReference type="EMBL" id="KQ250542">
    <property type="protein sequence ID" value="KNC70661.1"/>
    <property type="molecule type" value="Genomic_DNA"/>
</dbReference>
<evidence type="ECO:0000313" key="2">
    <source>
        <dbReference type="Proteomes" id="UP000054560"/>
    </source>
</evidence>
<reference evidence="1 2" key="1">
    <citation type="submission" date="2011-02" db="EMBL/GenBank/DDBJ databases">
        <title>The Genome Sequence of Sphaeroforma arctica JP610.</title>
        <authorList>
            <consortium name="The Broad Institute Genome Sequencing Platform"/>
            <person name="Russ C."/>
            <person name="Cuomo C."/>
            <person name="Young S.K."/>
            <person name="Zeng Q."/>
            <person name="Gargeya S."/>
            <person name="Alvarado L."/>
            <person name="Berlin A."/>
            <person name="Chapman S.B."/>
            <person name="Chen Z."/>
            <person name="Freedman E."/>
            <person name="Gellesch M."/>
            <person name="Goldberg J."/>
            <person name="Griggs A."/>
            <person name="Gujja S."/>
            <person name="Heilman E."/>
            <person name="Heiman D."/>
            <person name="Howarth C."/>
            <person name="Mehta T."/>
            <person name="Neiman D."/>
            <person name="Pearson M."/>
            <person name="Roberts A."/>
            <person name="Saif S."/>
            <person name="Shea T."/>
            <person name="Shenoy N."/>
            <person name="Sisk P."/>
            <person name="Stolte C."/>
            <person name="Sykes S."/>
            <person name="White J."/>
            <person name="Yandava C."/>
            <person name="Burger G."/>
            <person name="Gray M.W."/>
            <person name="Holland P.W.H."/>
            <person name="King N."/>
            <person name="Lang F.B.F."/>
            <person name="Roger A.J."/>
            <person name="Ruiz-Trillo I."/>
            <person name="Haas B."/>
            <person name="Nusbaum C."/>
            <person name="Birren B."/>
        </authorList>
    </citation>
    <scope>NUCLEOTIDE SEQUENCE [LARGE SCALE GENOMIC DNA]</scope>
    <source>
        <strain evidence="1 2">JP610</strain>
    </source>
</reference>
<evidence type="ECO:0000313" key="1">
    <source>
        <dbReference type="EMBL" id="KNC70661.1"/>
    </source>
</evidence>
<dbReference type="PANTHER" id="PTHR45890:SF1">
    <property type="entry name" value="AARF DOMAIN CONTAINING KINASE 2"/>
    <property type="match status" value="1"/>
</dbReference>
<organism evidence="1 2">
    <name type="scientific">Sphaeroforma arctica JP610</name>
    <dbReference type="NCBI Taxonomy" id="667725"/>
    <lineage>
        <taxon>Eukaryota</taxon>
        <taxon>Ichthyosporea</taxon>
        <taxon>Ichthyophonida</taxon>
        <taxon>Sphaeroforma</taxon>
    </lineage>
</organism>
<dbReference type="Proteomes" id="UP000054560">
    <property type="component" value="Unassembled WGS sequence"/>
</dbReference>
<dbReference type="PANTHER" id="PTHR45890">
    <property type="entry name" value="AARF DOMAIN CONTAINING KINASE 2 (PREDICTED)"/>
    <property type="match status" value="1"/>
</dbReference>
<dbReference type="RefSeq" id="XP_014144563.1">
    <property type="nucleotide sequence ID" value="XM_014289088.1"/>
</dbReference>